<accession>A0A7W5C9M9</accession>
<gene>
    <name evidence="1" type="ORF">FHS16_003740</name>
</gene>
<reference evidence="1 2" key="1">
    <citation type="submission" date="2020-08" db="EMBL/GenBank/DDBJ databases">
        <title>Genomic Encyclopedia of Type Strains, Phase III (KMG-III): the genomes of soil and plant-associated and newly described type strains.</title>
        <authorList>
            <person name="Whitman W."/>
        </authorList>
    </citation>
    <scope>NUCLEOTIDE SEQUENCE [LARGE SCALE GENOMIC DNA]</scope>
    <source>
        <strain evidence="1 2">CECT 8234</strain>
    </source>
</reference>
<dbReference type="Proteomes" id="UP000518605">
    <property type="component" value="Unassembled WGS sequence"/>
</dbReference>
<proteinExistence type="predicted"/>
<organism evidence="1 2">
    <name type="scientific">Paenibacillus endophyticus</name>
    <dbReference type="NCBI Taxonomy" id="1294268"/>
    <lineage>
        <taxon>Bacteria</taxon>
        <taxon>Bacillati</taxon>
        <taxon>Bacillota</taxon>
        <taxon>Bacilli</taxon>
        <taxon>Bacillales</taxon>
        <taxon>Paenibacillaceae</taxon>
        <taxon>Paenibacillus</taxon>
    </lineage>
</organism>
<comment type="caution">
    <text evidence="1">The sequence shown here is derived from an EMBL/GenBank/DDBJ whole genome shotgun (WGS) entry which is preliminary data.</text>
</comment>
<evidence type="ECO:0000313" key="2">
    <source>
        <dbReference type="Proteomes" id="UP000518605"/>
    </source>
</evidence>
<sequence>MEFENTKNLYVNAWFLSPEEIERLLSSLTTPWKRISNQFFFLVTANNCNEVLFSTREVNLANGSMIHESNIEYVQNSPEEVENLLNEIYSQANIILF</sequence>
<keyword evidence="2" id="KW-1185">Reference proteome</keyword>
<evidence type="ECO:0000313" key="1">
    <source>
        <dbReference type="EMBL" id="MBB3153665.1"/>
    </source>
</evidence>
<protein>
    <submittedName>
        <fullName evidence="1">Uncharacterized protein</fullName>
    </submittedName>
</protein>
<dbReference type="RefSeq" id="WP_183565686.1">
    <property type="nucleotide sequence ID" value="NZ_CBCSLB010000010.1"/>
</dbReference>
<dbReference type="EMBL" id="JACHXW010000011">
    <property type="protein sequence ID" value="MBB3153665.1"/>
    <property type="molecule type" value="Genomic_DNA"/>
</dbReference>
<dbReference type="AlphaFoldDB" id="A0A7W5C9M9"/>
<name>A0A7W5C9M9_9BACL</name>